<reference evidence="4 5" key="1">
    <citation type="submission" date="2018-04" db="EMBL/GenBank/DDBJ databases">
        <title>Halococcoides cellulosivorans gen. nov., sp. nov., an extremely halophilic cellulose-utilizing haloarchaeon from hypersaline lakes.</title>
        <authorList>
            <person name="Sorokin D.Y."/>
            <person name="Toshchakov S.V."/>
            <person name="Samarov N.I."/>
            <person name="Korzhenkov A."/>
            <person name="Kublanov I.V."/>
        </authorList>
    </citation>
    <scope>NUCLEOTIDE SEQUENCE [LARGE SCALE GENOMIC DNA]</scope>
    <source>
        <strain evidence="4 5">HArcel1</strain>
    </source>
</reference>
<sequence>MYLRPVGWRIVGAAVALVVAGVVAARPLAVAGAAGIVAIGLVVQVSVVFAGRRARAALDVAFDPDRVRVTAGSTAETTVTVATAAPIGADLSVELVVPAGLTCRPATVAVPAGERQTTVPVTIETREAGTYAIDAARVSLTDRIDTVGLAFTHRVDAAVTVTAADATLAGGEGGHGDDRSEAGDRRGLEPGRIRPYVAGDPVTRIDWKTSARHDDRLVRDPVHRGGRPLTIVFDRRTVPGHETAFRRRREAALAVLGGATGSNDRATVTLVDESGRTTLDSGRDSPETTLQRTRPAERVDWPTDPGRPLADRSLPPAETTFDRAIEPFTHPGPVDDPLSAAVDAATRHGDRSRIAVLTEDADPQAVRRAARIADARGHRTTVLCSPVRGDDRLRDDLDRFDNVECAWIDGEHPRALAGGERR</sequence>
<feature type="transmembrane region" description="Helical" evidence="2">
    <location>
        <begin position="31"/>
        <end position="50"/>
    </location>
</feature>
<proteinExistence type="predicted"/>
<keyword evidence="2" id="KW-0472">Membrane</keyword>
<dbReference type="EMBL" id="CP028858">
    <property type="protein sequence ID" value="AWB28551.1"/>
    <property type="molecule type" value="Genomic_DNA"/>
</dbReference>
<dbReference type="InterPro" id="IPR002881">
    <property type="entry name" value="DUF58"/>
</dbReference>
<dbReference type="GeneID" id="36513462"/>
<evidence type="ECO:0000259" key="3">
    <source>
        <dbReference type="Pfam" id="PF01882"/>
    </source>
</evidence>
<dbReference type="PANTHER" id="PTHR34351:SF1">
    <property type="entry name" value="SLR1927 PROTEIN"/>
    <property type="match status" value="1"/>
</dbReference>
<feature type="region of interest" description="Disordered" evidence="1">
    <location>
        <begin position="168"/>
        <end position="191"/>
    </location>
</feature>
<keyword evidence="2" id="KW-1133">Transmembrane helix</keyword>
<evidence type="ECO:0000256" key="2">
    <source>
        <dbReference type="SAM" id="Phobius"/>
    </source>
</evidence>
<accession>A0A2R4X423</accession>
<gene>
    <name evidence="4" type="ORF">HARCEL1_13105</name>
</gene>
<evidence type="ECO:0000313" key="4">
    <source>
        <dbReference type="EMBL" id="AWB28551.1"/>
    </source>
</evidence>
<feature type="domain" description="DUF58" evidence="3">
    <location>
        <begin position="193"/>
        <end position="277"/>
    </location>
</feature>
<dbReference type="KEGG" id="harc:HARCEL1_13105"/>
<evidence type="ECO:0000256" key="1">
    <source>
        <dbReference type="SAM" id="MobiDB-lite"/>
    </source>
</evidence>
<dbReference type="PANTHER" id="PTHR34351">
    <property type="entry name" value="SLR1927 PROTEIN-RELATED"/>
    <property type="match status" value="1"/>
</dbReference>
<keyword evidence="2" id="KW-0812">Transmembrane</keyword>
<dbReference type="RefSeq" id="WP_108383999.1">
    <property type="nucleotide sequence ID" value="NZ_CP028858.1"/>
</dbReference>
<feature type="transmembrane region" description="Helical" evidence="2">
    <location>
        <begin position="7"/>
        <end position="25"/>
    </location>
</feature>
<feature type="region of interest" description="Disordered" evidence="1">
    <location>
        <begin position="272"/>
        <end position="315"/>
    </location>
</feature>
<keyword evidence="5" id="KW-1185">Reference proteome</keyword>
<dbReference type="Proteomes" id="UP000244727">
    <property type="component" value="Chromosome"/>
</dbReference>
<name>A0A2R4X423_9EURY</name>
<dbReference type="Pfam" id="PF01882">
    <property type="entry name" value="DUF58"/>
    <property type="match status" value="1"/>
</dbReference>
<feature type="compositionally biased region" description="Basic and acidic residues" evidence="1">
    <location>
        <begin position="174"/>
        <end position="191"/>
    </location>
</feature>
<organism evidence="4 5">
    <name type="scientific">Halococcoides cellulosivorans</name>
    <dbReference type="NCBI Taxonomy" id="1679096"/>
    <lineage>
        <taxon>Archaea</taxon>
        <taxon>Methanobacteriati</taxon>
        <taxon>Methanobacteriota</taxon>
        <taxon>Stenosarchaea group</taxon>
        <taxon>Halobacteria</taxon>
        <taxon>Halobacteriales</taxon>
        <taxon>Haloarculaceae</taxon>
        <taxon>Halococcoides</taxon>
    </lineage>
</organism>
<evidence type="ECO:0000313" key="5">
    <source>
        <dbReference type="Proteomes" id="UP000244727"/>
    </source>
</evidence>
<dbReference type="AlphaFoldDB" id="A0A2R4X423"/>
<protein>
    <recommendedName>
        <fullName evidence="3">DUF58 domain-containing protein</fullName>
    </recommendedName>
</protein>